<organism evidence="1 2">
    <name type="scientific">Corchorus capsularis</name>
    <name type="common">Jute</name>
    <dbReference type="NCBI Taxonomy" id="210143"/>
    <lineage>
        <taxon>Eukaryota</taxon>
        <taxon>Viridiplantae</taxon>
        <taxon>Streptophyta</taxon>
        <taxon>Embryophyta</taxon>
        <taxon>Tracheophyta</taxon>
        <taxon>Spermatophyta</taxon>
        <taxon>Magnoliopsida</taxon>
        <taxon>eudicotyledons</taxon>
        <taxon>Gunneridae</taxon>
        <taxon>Pentapetalae</taxon>
        <taxon>rosids</taxon>
        <taxon>malvids</taxon>
        <taxon>Malvales</taxon>
        <taxon>Malvaceae</taxon>
        <taxon>Grewioideae</taxon>
        <taxon>Apeibeae</taxon>
        <taxon>Corchorus</taxon>
    </lineage>
</organism>
<dbReference type="EMBL" id="AWWV01015405">
    <property type="protein sequence ID" value="OMO52814.1"/>
    <property type="molecule type" value="Genomic_DNA"/>
</dbReference>
<proteinExistence type="predicted"/>
<dbReference type="Proteomes" id="UP000188268">
    <property type="component" value="Unassembled WGS sequence"/>
</dbReference>
<sequence>MGNSGITAAGGLVRDREGFKEVELETDSISVVSKIKHLHATPGSHSKLLDAIKEAPCKTMAVIYQEANACADWMATHFDHLDLGLHTFDVPPQGISSLLTVDTMRLVWP</sequence>
<protein>
    <recommendedName>
        <fullName evidence="3">RNase H type-1 domain-containing protein</fullName>
    </recommendedName>
</protein>
<dbReference type="AlphaFoldDB" id="A0A1R3G417"/>
<name>A0A1R3G417_COCAP</name>
<dbReference type="Gramene" id="OMO52814">
    <property type="protein sequence ID" value="OMO52814"/>
    <property type="gene ID" value="CCACVL1_29073"/>
</dbReference>
<keyword evidence="2" id="KW-1185">Reference proteome</keyword>
<evidence type="ECO:0000313" key="1">
    <source>
        <dbReference type="EMBL" id="OMO52814.1"/>
    </source>
</evidence>
<accession>A0A1R3G417</accession>
<evidence type="ECO:0000313" key="2">
    <source>
        <dbReference type="Proteomes" id="UP000188268"/>
    </source>
</evidence>
<evidence type="ECO:0008006" key="3">
    <source>
        <dbReference type="Google" id="ProtNLM"/>
    </source>
</evidence>
<comment type="caution">
    <text evidence="1">The sequence shown here is derived from an EMBL/GenBank/DDBJ whole genome shotgun (WGS) entry which is preliminary data.</text>
</comment>
<reference evidence="1 2" key="1">
    <citation type="submission" date="2013-09" db="EMBL/GenBank/DDBJ databases">
        <title>Corchorus capsularis genome sequencing.</title>
        <authorList>
            <person name="Alam M."/>
            <person name="Haque M.S."/>
            <person name="Islam M.S."/>
            <person name="Emdad E.M."/>
            <person name="Islam M.M."/>
            <person name="Ahmed B."/>
            <person name="Halim A."/>
            <person name="Hossen Q.M.M."/>
            <person name="Hossain M.Z."/>
            <person name="Ahmed R."/>
            <person name="Khan M.M."/>
            <person name="Islam R."/>
            <person name="Rashid M.M."/>
            <person name="Khan S.A."/>
            <person name="Rahman M.S."/>
            <person name="Alam M."/>
        </authorList>
    </citation>
    <scope>NUCLEOTIDE SEQUENCE [LARGE SCALE GENOMIC DNA]</scope>
    <source>
        <strain evidence="2">cv. CVL-1</strain>
        <tissue evidence="1">Whole seedling</tissue>
    </source>
</reference>
<gene>
    <name evidence="1" type="ORF">CCACVL1_29073</name>
</gene>